<dbReference type="InterPro" id="IPR037152">
    <property type="entry name" value="L-asparaginase_N_sf"/>
</dbReference>
<dbReference type="CDD" id="cd08964">
    <property type="entry name" value="L-asparaginase_II"/>
    <property type="match status" value="1"/>
</dbReference>
<protein>
    <submittedName>
        <fullName evidence="7">L-asparaginase</fullName>
    </submittedName>
</protein>
<dbReference type="SMART" id="SM00870">
    <property type="entry name" value="Asparaginase"/>
    <property type="match status" value="1"/>
</dbReference>
<evidence type="ECO:0000259" key="6">
    <source>
        <dbReference type="Pfam" id="PF17763"/>
    </source>
</evidence>
<dbReference type="Proteomes" id="UP000238083">
    <property type="component" value="Unassembled WGS sequence"/>
</dbReference>
<dbReference type="AlphaFoldDB" id="A0A2T0R0I1"/>
<feature type="domain" description="L-asparaginase N-terminal" evidence="5">
    <location>
        <begin position="5"/>
        <end position="189"/>
    </location>
</feature>
<proteinExistence type="inferred from homology"/>
<feature type="binding site" evidence="4">
    <location>
        <begin position="85"/>
        <end position="86"/>
    </location>
    <ligand>
        <name>substrate</name>
    </ligand>
</feature>
<keyword evidence="2" id="KW-0378">Hydrolase</keyword>
<reference evidence="7 8" key="1">
    <citation type="submission" date="2018-03" db="EMBL/GenBank/DDBJ databases">
        <title>Genomic Encyclopedia of Archaeal and Bacterial Type Strains, Phase II (KMG-II): from individual species to whole genera.</title>
        <authorList>
            <person name="Goeker M."/>
        </authorList>
    </citation>
    <scope>NUCLEOTIDE SEQUENCE [LARGE SCALE GENOMIC DNA]</scope>
    <source>
        <strain evidence="7 8">DSM 19711</strain>
    </source>
</reference>
<dbReference type="Gene3D" id="3.40.50.40">
    <property type="match status" value="1"/>
</dbReference>
<organism evidence="7 8">
    <name type="scientific">Kineococcus rhizosphaerae</name>
    <dbReference type="NCBI Taxonomy" id="559628"/>
    <lineage>
        <taxon>Bacteria</taxon>
        <taxon>Bacillati</taxon>
        <taxon>Actinomycetota</taxon>
        <taxon>Actinomycetes</taxon>
        <taxon>Kineosporiales</taxon>
        <taxon>Kineosporiaceae</taxon>
        <taxon>Kineococcus</taxon>
    </lineage>
</organism>
<dbReference type="EMBL" id="PVZF01000010">
    <property type="protein sequence ID" value="PRY12614.1"/>
    <property type="molecule type" value="Genomic_DNA"/>
</dbReference>
<comment type="similarity">
    <text evidence="1">Belongs to the asparaginase 1 family.</text>
</comment>
<gene>
    <name evidence="7" type="ORF">CLV37_110174</name>
</gene>
<dbReference type="PIRSF" id="PIRSF500176">
    <property type="entry name" value="L_ASNase"/>
    <property type="match status" value="1"/>
</dbReference>
<dbReference type="InterPro" id="IPR004550">
    <property type="entry name" value="AsnASE_II"/>
</dbReference>
<sequence>MPLQLIATGGTISSTGGLGHLEARLGAQDLLATLGGGTTGGDVRTLDLTTVVSSALTGADLLRLHRAVRAALDSGVDGVVVTHGTDAMEETAFLLDLLHDDERPVVLTGAQRAADAVGPDGPANLAAALQLAADPAARGCGVLLAFDGEAYAARGVRKVHTVRAGAFAAPGLGPTHRIAAGRVDLLHRPLRAKPRTLPDDVVDLPRVDVVGTHLGADATLFDAALAAGARGVVVQAMGAGNTPPAVTEAVLRACGAGVPVVVCSRVPEGPVAPVYGSGGSALQRGGAVLAGDLSPWQARTLLAVALADEPHDPVRACATAFARP</sequence>
<dbReference type="InterPro" id="IPR027473">
    <property type="entry name" value="L-asparaginase_C"/>
</dbReference>
<feature type="active site" description="O-isoaspartyl threonine intermediate" evidence="3">
    <location>
        <position position="11"/>
    </location>
</feature>
<dbReference type="PANTHER" id="PTHR11707:SF28">
    <property type="entry name" value="60 KDA LYSOPHOSPHOLIPASE"/>
    <property type="match status" value="1"/>
</dbReference>
<evidence type="ECO:0000313" key="7">
    <source>
        <dbReference type="EMBL" id="PRY12614.1"/>
    </source>
</evidence>
<dbReference type="PIRSF" id="PIRSF001220">
    <property type="entry name" value="L-ASNase_gatD"/>
    <property type="match status" value="1"/>
</dbReference>
<evidence type="ECO:0000256" key="3">
    <source>
        <dbReference type="PIRSR" id="PIRSR001220-1"/>
    </source>
</evidence>
<dbReference type="GO" id="GO:0006528">
    <property type="term" value="P:asparagine metabolic process"/>
    <property type="evidence" value="ECO:0007669"/>
    <property type="project" value="InterPro"/>
</dbReference>
<dbReference type="SUPFAM" id="SSF53774">
    <property type="entry name" value="Glutaminase/Asparaginase"/>
    <property type="match status" value="1"/>
</dbReference>
<dbReference type="SFLD" id="SFLDS00057">
    <property type="entry name" value="Glutaminase/Asparaginase"/>
    <property type="match status" value="1"/>
</dbReference>
<dbReference type="InterPro" id="IPR027474">
    <property type="entry name" value="L-asparaginase_N"/>
</dbReference>
<dbReference type="PANTHER" id="PTHR11707">
    <property type="entry name" value="L-ASPARAGINASE"/>
    <property type="match status" value="1"/>
</dbReference>
<dbReference type="PRINTS" id="PR00139">
    <property type="entry name" value="ASNGLNASE"/>
</dbReference>
<dbReference type="Pfam" id="PF00710">
    <property type="entry name" value="Asparaginase"/>
    <property type="match status" value="1"/>
</dbReference>
<accession>A0A2T0R0I1</accession>
<evidence type="ECO:0000259" key="5">
    <source>
        <dbReference type="Pfam" id="PF00710"/>
    </source>
</evidence>
<evidence type="ECO:0000313" key="8">
    <source>
        <dbReference type="Proteomes" id="UP000238083"/>
    </source>
</evidence>
<keyword evidence="8" id="KW-1185">Reference proteome</keyword>
<feature type="binding site" evidence="4">
    <location>
        <position position="53"/>
    </location>
    <ligand>
        <name>substrate</name>
    </ligand>
</feature>
<dbReference type="RefSeq" id="WP_106213448.1">
    <property type="nucleotide sequence ID" value="NZ_PVZF01000010.1"/>
</dbReference>
<evidence type="ECO:0000256" key="4">
    <source>
        <dbReference type="PIRSR" id="PIRSR001220-2"/>
    </source>
</evidence>
<comment type="caution">
    <text evidence="7">The sequence shown here is derived from an EMBL/GenBank/DDBJ whole genome shotgun (WGS) entry which is preliminary data.</text>
</comment>
<dbReference type="Gene3D" id="3.40.50.1170">
    <property type="entry name" value="L-asparaginase, N-terminal domain"/>
    <property type="match status" value="1"/>
</dbReference>
<name>A0A2T0R0I1_9ACTN</name>
<dbReference type="Pfam" id="PF17763">
    <property type="entry name" value="Asparaginase_C"/>
    <property type="match status" value="1"/>
</dbReference>
<dbReference type="PROSITE" id="PS51732">
    <property type="entry name" value="ASN_GLN_ASE_3"/>
    <property type="match status" value="1"/>
</dbReference>
<dbReference type="InterPro" id="IPR006034">
    <property type="entry name" value="Asparaginase/glutaminase-like"/>
</dbReference>
<feature type="domain" description="Asparaginase/glutaminase C-terminal" evidence="6">
    <location>
        <begin position="206"/>
        <end position="309"/>
    </location>
</feature>
<evidence type="ECO:0000256" key="2">
    <source>
        <dbReference type="ARBA" id="ARBA00022801"/>
    </source>
</evidence>
<dbReference type="GO" id="GO:0004067">
    <property type="term" value="F:asparaginase activity"/>
    <property type="evidence" value="ECO:0007669"/>
    <property type="project" value="UniProtKB-UniRule"/>
</dbReference>
<dbReference type="InterPro" id="IPR036152">
    <property type="entry name" value="Asp/glu_Ase-like_sf"/>
</dbReference>
<evidence type="ECO:0000256" key="1">
    <source>
        <dbReference type="ARBA" id="ARBA00010518"/>
    </source>
</evidence>
<dbReference type="InterPro" id="IPR040919">
    <property type="entry name" value="Asparaginase_C"/>
</dbReference>
<dbReference type="OrthoDB" id="9788068at2"/>